<gene>
    <name evidence="1" type="ORF">B0180_06900</name>
</gene>
<proteinExistence type="predicted"/>
<evidence type="ECO:0000313" key="2">
    <source>
        <dbReference type="Proteomes" id="UP000190322"/>
    </source>
</evidence>
<evidence type="ECO:0000313" key="1">
    <source>
        <dbReference type="EMBL" id="OOR83283.1"/>
    </source>
</evidence>
<organism evidence="1 2">
    <name type="scientific">Moraxella canis</name>
    <dbReference type="NCBI Taxonomy" id="90239"/>
    <lineage>
        <taxon>Bacteria</taxon>
        <taxon>Pseudomonadati</taxon>
        <taxon>Pseudomonadota</taxon>
        <taxon>Gammaproteobacteria</taxon>
        <taxon>Moraxellales</taxon>
        <taxon>Moraxellaceae</taxon>
        <taxon>Moraxella</taxon>
    </lineage>
</organism>
<dbReference type="AlphaFoldDB" id="A0A1S9ZIU9"/>
<sequence>MSQSKINMLLINAGKLFPFTQKSRGGITRPEHINDIEKAVLDIKIIHADPNRCYYLRFVALDCDAIDNPKALNGWEFVSILKSDYEAGVDNITYLTQPSLDSAKLRVQLNGGIISHVFHAIDGQPELISVTLDGSFLPKKVII</sequence>
<accession>A0A1S9ZIU9</accession>
<name>A0A1S9ZIU9_9GAMM</name>
<comment type="caution">
    <text evidence="1">The sequence shown here is derived from an EMBL/GenBank/DDBJ whole genome shotgun (WGS) entry which is preliminary data.</text>
</comment>
<dbReference type="Proteomes" id="UP000190322">
    <property type="component" value="Unassembled WGS sequence"/>
</dbReference>
<reference evidence="1 2" key="1">
    <citation type="submission" date="2017-02" db="EMBL/GenBank/DDBJ databases">
        <title>Draft genome sequence of Moraxella canis CCUG 8415A type strain.</title>
        <authorList>
            <person name="Engstrom-Jakobsson H."/>
            <person name="Salva-Serra F."/>
            <person name="Thorell K."/>
            <person name="Gonzales-Siles L."/>
            <person name="Karlsson R."/>
            <person name="Boulund F."/>
            <person name="Engstrand L."/>
            <person name="Moore E."/>
        </authorList>
    </citation>
    <scope>NUCLEOTIDE SEQUENCE [LARGE SCALE GENOMIC DNA]</scope>
    <source>
        <strain evidence="1 2">CCUG 8415A</strain>
    </source>
</reference>
<protein>
    <submittedName>
        <fullName evidence="1">Uncharacterized protein</fullName>
    </submittedName>
</protein>
<dbReference type="EMBL" id="MUXT01000008">
    <property type="protein sequence ID" value="OOR83283.1"/>
    <property type="molecule type" value="Genomic_DNA"/>
</dbReference>